<name>A0A0V1FRU2_TRIPS</name>
<evidence type="ECO:0000313" key="1">
    <source>
        <dbReference type="EMBL" id="KRY88652.1"/>
    </source>
</evidence>
<organism evidence="1 2">
    <name type="scientific">Trichinella pseudospiralis</name>
    <name type="common">Parasitic roundworm</name>
    <dbReference type="NCBI Taxonomy" id="6337"/>
    <lineage>
        <taxon>Eukaryota</taxon>
        <taxon>Metazoa</taxon>
        <taxon>Ecdysozoa</taxon>
        <taxon>Nematoda</taxon>
        <taxon>Enoplea</taxon>
        <taxon>Dorylaimia</taxon>
        <taxon>Trichinellida</taxon>
        <taxon>Trichinellidae</taxon>
        <taxon>Trichinella</taxon>
    </lineage>
</organism>
<evidence type="ECO:0000313" key="2">
    <source>
        <dbReference type="Proteomes" id="UP000054995"/>
    </source>
</evidence>
<gene>
    <name evidence="1" type="ORF">T4D_3943</name>
</gene>
<proteinExistence type="predicted"/>
<dbReference type="AlphaFoldDB" id="A0A0V1FRU2"/>
<comment type="caution">
    <text evidence="1">The sequence shown here is derived from an EMBL/GenBank/DDBJ whole genome shotgun (WGS) entry which is preliminary data.</text>
</comment>
<protein>
    <submittedName>
        <fullName evidence="1">Uncharacterized protein</fullName>
    </submittedName>
</protein>
<keyword evidence="2" id="KW-1185">Reference proteome</keyword>
<reference evidence="1 2" key="1">
    <citation type="submission" date="2015-01" db="EMBL/GenBank/DDBJ databases">
        <title>Evolution of Trichinella species and genotypes.</title>
        <authorList>
            <person name="Korhonen P.K."/>
            <person name="Edoardo P."/>
            <person name="Giuseppe L.R."/>
            <person name="Gasser R.B."/>
        </authorList>
    </citation>
    <scope>NUCLEOTIDE SEQUENCE [LARGE SCALE GENOMIC DNA]</scope>
    <source>
        <strain evidence="1">ISS470</strain>
    </source>
</reference>
<dbReference type="EMBL" id="JYDT01000039">
    <property type="protein sequence ID" value="KRY88652.1"/>
    <property type="molecule type" value="Genomic_DNA"/>
</dbReference>
<dbReference type="OrthoDB" id="5921178at2759"/>
<sequence length="88" mass="9847">MQNSLWRNRLAHSAVNRKVGGSSPPRDVGFLYFINFFFSMSNPVNAITVELVAALLADLHISLGLSHLCCFRKNMAELSPDLRQLPCE</sequence>
<accession>A0A0V1FRU2</accession>
<dbReference type="Proteomes" id="UP000054995">
    <property type="component" value="Unassembled WGS sequence"/>
</dbReference>